<evidence type="ECO:0000256" key="4">
    <source>
        <dbReference type="ARBA" id="ARBA00022975"/>
    </source>
</evidence>
<feature type="domain" description="Orotidine 5'-phosphate decarboxylase" evidence="8">
    <location>
        <begin position="17"/>
        <end position="245"/>
    </location>
</feature>
<comment type="similarity">
    <text evidence="2">Belongs to the OMP decarboxylase family. Type 2 subfamily.</text>
</comment>
<protein>
    <recommendedName>
        <fullName evidence="7">Orotidine-5'-phosphate decarboxylase</fullName>
        <ecNumber evidence="7">4.1.1.23</ecNumber>
    </recommendedName>
</protein>
<evidence type="ECO:0000256" key="5">
    <source>
        <dbReference type="ARBA" id="ARBA00023239"/>
    </source>
</evidence>
<evidence type="ECO:0000313" key="10">
    <source>
        <dbReference type="Proteomes" id="UP000177042"/>
    </source>
</evidence>
<dbReference type="AlphaFoldDB" id="A0A1F5J8T4"/>
<dbReference type="InterPro" id="IPR011995">
    <property type="entry name" value="OMPdecase_type-2"/>
</dbReference>
<dbReference type="PANTHER" id="PTHR43375">
    <property type="entry name" value="OROTIDINE 5'-PHOSPHATE DECARBOXYLASE"/>
    <property type="match status" value="1"/>
</dbReference>
<comment type="caution">
    <text evidence="9">The sequence shown here is derived from an EMBL/GenBank/DDBJ whole genome shotgun (WGS) entry which is preliminary data.</text>
</comment>
<dbReference type="Gene3D" id="3.20.20.70">
    <property type="entry name" value="Aldolase class I"/>
    <property type="match status" value="1"/>
</dbReference>
<dbReference type="CDD" id="cd04725">
    <property type="entry name" value="OMP_decarboxylase_like"/>
    <property type="match status" value="1"/>
</dbReference>
<dbReference type="InterPro" id="IPR001754">
    <property type="entry name" value="OMPdeCOase_dom"/>
</dbReference>
<accession>A0A1F5J8T4</accession>
<dbReference type="SMART" id="SM00934">
    <property type="entry name" value="OMPdecase"/>
    <property type="match status" value="1"/>
</dbReference>
<keyword evidence="4" id="KW-0665">Pyrimidine biosynthesis</keyword>
<organism evidence="9 10">
    <name type="scientific">Candidatus Daviesbacteria bacterium RIFCSPHIGHO2_02_FULL_39_12</name>
    <dbReference type="NCBI Taxonomy" id="1797770"/>
    <lineage>
        <taxon>Bacteria</taxon>
        <taxon>Candidatus Daviesiibacteriota</taxon>
    </lineage>
</organism>
<name>A0A1F5J8T4_9BACT</name>
<comment type="catalytic activity">
    <reaction evidence="6">
        <text>orotidine 5'-phosphate + H(+) = UMP + CO2</text>
        <dbReference type="Rhea" id="RHEA:11596"/>
        <dbReference type="ChEBI" id="CHEBI:15378"/>
        <dbReference type="ChEBI" id="CHEBI:16526"/>
        <dbReference type="ChEBI" id="CHEBI:57538"/>
        <dbReference type="ChEBI" id="CHEBI:57865"/>
        <dbReference type="EC" id="4.1.1.23"/>
    </reaction>
</comment>
<evidence type="ECO:0000256" key="7">
    <source>
        <dbReference type="NCBIfam" id="TIGR02127"/>
    </source>
</evidence>
<dbReference type="UniPathway" id="UPA00070">
    <property type="reaction ID" value="UER00120"/>
</dbReference>
<proteinExistence type="inferred from homology"/>
<dbReference type="GO" id="GO:0004590">
    <property type="term" value="F:orotidine-5'-phosphate decarboxylase activity"/>
    <property type="evidence" value="ECO:0007669"/>
    <property type="project" value="UniProtKB-UniRule"/>
</dbReference>
<dbReference type="EMBL" id="MFCX01000036">
    <property type="protein sequence ID" value="OGE24930.1"/>
    <property type="molecule type" value="Genomic_DNA"/>
</dbReference>
<dbReference type="Pfam" id="PF00215">
    <property type="entry name" value="OMPdecase"/>
    <property type="match status" value="1"/>
</dbReference>
<dbReference type="InterPro" id="IPR013785">
    <property type="entry name" value="Aldolase_TIM"/>
</dbReference>
<evidence type="ECO:0000256" key="3">
    <source>
        <dbReference type="ARBA" id="ARBA00022793"/>
    </source>
</evidence>
<comment type="pathway">
    <text evidence="1">Pyrimidine metabolism; UMP biosynthesis via de novo pathway; UMP from orotate: step 2/2.</text>
</comment>
<reference evidence="9 10" key="1">
    <citation type="journal article" date="2016" name="Nat. Commun.">
        <title>Thousands of microbial genomes shed light on interconnected biogeochemical processes in an aquifer system.</title>
        <authorList>
            <person name="Anantharaman K."/>
            <person name="Brown C.T."/>
            <person name="Hug L.A."/>
            <person name="Sharon I."/>
            <person name="Castelle C.J."/>
            <person name="Probst A.J."/>
            <person name="Thomas B.C."/>
            <person name="Singh A."/>
            <person name="Wilkins M.J."/>
            <person name="Karaoz U."/>
            <person name="Brodie E.L."/>
            <person name="Williams K.H."/>
            <person name="Hubbard S.S."/>
            <person name="Banfield J.F."/>
        </authorList>
    </citation>
    <scope>NUCLEOTIDE SEQUENCE [LARGE SCALE GENOMIC DNA]</scope>
</reference>
<dbReference type="GO" id="GO:0044205">
    <property type="term" value="P:'de novo' UMP biosynthetic process"/>
    <property type="evidence" value="ECO:0007669"/>
    <property type="project" value="UniProtKB-UniPathway"/>
</dbReference>
<evidence type="ECO:0000313" key="9">
    <source>
        <dbReference type="EMBL" id="OGE24930.1"/>
    </source>
</evidence>
<dbReference type="SUPFAM" id="SSF51366">
    <property type="entry name" value="Ribulose-phoshate binding barrel"/>
    <property type="match status" value="1"/>
</dbReference>
<keyword evidence="3" id="KW-0210">Decarboxylase</keyword>
<evidence type="ECO:0000259" key="8">
    <source>
        <dbReference type="SMART" id="SM00934"/>
    </source>
</evidence>
<evidence type="ECO:0000256" key="6">
    <source>
        <dbReference type="ARBA" id="ARBA00049157"/>
    </source>
</evidence>
<evidence type="ECO:0000256" key="1">
    <source>
        <dbReference type="ARBA" id="ARBA00004861"/>
    </source>
</evidence>
<dbReference type="EC" id="4.1.1.23" evidence="7"/>
<sequence>MASFKDKLKVKWNENKFVCIGLDKGEFEFNKQIIDQTAQLICAYKLNSAFYEAEGLTGRTALEKTVKYIQNQYPDAVLIFDAKRADIDNSNRGYVKDIFDNLNFDAVTVHPYLGKEAMQPFLKRVDKGIIVLVKTSNPGAEEFQDLIVSSQNIPLYQYIASKVANEWNKNGNCAVVVGATYQKDLKIIRKIVSDMPILVPGIGAQNGALEETLKNGLDSNKQGLIISSSRGIIFAQNPKEATLKLHQKIVSSLRAIVLQSGRMK</sequence>
<dbReference type="PANTHER" id="PTHR43375:SF1">
    <property type="entry name" value="OROTIDINE 5'-PHOSPHATE DECARBOXYLASE"/>
    <property type="match status" value="1"/>
</dbReference>
<gene>
    <name evidence="9" type="ORF">A3C26_00280</name>
</gene>
<dbReference type="NCBIfam" id="TIGR02127">
    <property type="entry name" value="pyrF_sub2"/>
    <property type="match status" value="1"/>
</dbReference>
<keyword evidence="5" id="KW-0456">Lyase</keyword>
<dbReference type="Proteomes" id="UP000177042">
    <property type="component" value="Unassembled WGS sequence"/>
</dbReference>
<dbReference type="GO" id="GO:0006207">
    <property type="term" value="P:'de novo' pyrimidine nucleobase biosynthetic process"/>
    <property type="evidence" value="ECO:0007669"/>
    <property type="project" value="InterPro"/>
</dbReference>
<evidence type="ECO:0000256" key="2">
    <source>
        <dbReference type="ARBA" id="ARBA00008847"/>
    </source>
</evidence>
<dbReference type="InterPro" id="IPR011060">
    <property type="entry name" value="RibuloseP-bd_barrel"/>
</dbReference>